<organism evidence="1">
    <name type="scientific">marine sediment metagenome</name>
    <dbReference type="NCBI Taxonomy" id="412755"/>
    <lineage>
        <taxon>unclassified sequences</taxon>
        <taxon>metagenomes</taxon>
        <taxon>ecological metagenomes</taxon>
    </lineage>
</organism>
<dbReference type="EMBL" id="BART01010106">
    <property type="protein sequence ID" value="GAG85203.1"/>
    <property type="molecule type" value="Genomic_DNA"/>
</dbReference>
<evidence type="ECO:0000313" key="1">
    <source>
        <dbReference type="EMBL" id="GAG85203.1"/>
    </source>
</evidence>
<comment type="caution">
    <text evidence="1">The sequence shown here is derived from an EMBL/GenBank/DDBJ whole genome shotgun (WGS) entry which is preliminary data.</text>
</comment>
<dbReference type="AlphaFoldDB" id="X1BM97"/>
<sequence>MLTIANSPITREEFDALIDTVATKPEFSERFAIRDCDLSLNHWWAAYVRQSLDEQARNNRLPEYLLTCAKIAKELGVLVPREYILYDHDSSEHLERSQMVFLRKTLIAQRRIGGIIFTQWALRVSYIVGRIVSVFASIATLPDKEYD</sequence>
<accession>X1BM97</accession>
<reference evidence="1" key="1">
    <citation type="journal article" date="2014" name="Front. Microbiol.">
        <title>High frequency of phylogenetically diverse reductive dehalogenase-homologous genes in deep subseafloor sedimentary metagenomes.</title>
        <authorList>
            <person name="Kawai M."/>
            <person name="Futagami T."/>
            <person name="Toyoda A."/>
            <person name="Takaki Y."/>
            <person name="Nishi S."/>
            <person name="Hori S."/>
            <person name="Arai W."/>
            <person name="Tsubouchi T."/>
            <person name="Morono Y."/>
            <person name="Uchiyama I."/>
            <person name="Ito T."/>
            <person name="Fujiyama A."/>
            <person name="Inagaki F."/>
            <person name="Takami H."/>
        </authorList>
    </citation>
    <scope>NUCLEOTIDE SEQUENCE</scope>
    <source>
        <strain evidence="1">Expedition CK06-06</strain>
    </source>
</reference>
<name>X1BM97_9ZZZZ</name>
<protein>
    <submittedName>
        <fullName evidence="1">Uncharacterized protein</fullName>
    </submittedName>
</protein>
<gene>
    <name evidence="1" type="ORF">S01H4_22144</name>
</gene>
<proteinExistence type="predicted"/>